<dbReference type="AlphaFoldDB" id="A0A8K0SY52"/>
<name>A0A8K0SY52_9HYPO</name>
<evidence type="ECO:0000313" key="6">
    <source>
        <dbReference type="Proteomes" id="UP000813444"/>
    </source>
</evidence>
<feature type="compositionally biased region" description="Polar residues" evidence="1">
    <location>
        <begin position="230"/>
        <end position="259"/>
    </location>
</feature>
<evidence type="ECO:0000256" key="3">
    <source>
        <dbReference type="SAM" id="SignalP"/>
    </source>
</evidence>
<keyword evidence="2" id="KW-0472">Membrane</keyword>
<feature type="compositionally biased region" description="Low complexity" evidence="1">
    <location>
        <begin position="160"/>
        <end position="169"/>
    </location>
</feature>
<accession>A0A8K0SY52</accession>
<dbReference type="PROSITE" id="PS51212">
    <property type="entry name" value="WSC"/>
    <property type="match status" value="1"/>
</dbReference>
<feature type="compositionally biased region" description="Low complexity" evidence="1">
    <location>
        <begin position="125"/>
        <end position="138"/>
    </location>
</feature>
<keyword evidence="2" id="KW-1133">Transmembrane helix</keyword>
<evidence type="ECO:0000256" key="2">
    <source>
        <dbReference type="SAM" id="Phobius"/>
    </source>
</evidence>
<dbReference type="Proteomes" id="UP000813444">
    <property type="component" value="Unassembled WGS sequence"/>
</dbReference>
<dbReference type="CDD" id="cd12087">
    <property type="entry name" value="TM_EGFR-like"/>
    <property type="match status" value="1"/>
</dbReference>
<organism evidence="5 6">
    <name type="scientific">Stachybotrys elegans</name>
    <dbReference type="NCBI Taxonomy" id="80388"/>
    <lineage>
        <taxon>Eukaryota</taxon>
        <taxon>Fungi</taxon>
        <taxon>Dikarya</taxon>
        <taxon>Ascomycota</taxon>
        <taxon>Pezizomycotina</taxon>
        <taxon>Sordariomycetes</taxon>
        <taxon>Hypocreomycetidae</taxon>
        <taxon>Hypocreales</taxon>
        <taxon>Stachybotryaceae</taxon>
        <taxon>Stachybotrys</taxon>
    </lineage>
</organism>
<feature type="compositionally biased region" description="Basic and acidic residues" evidence="1">
    <location>
        <begin position="276"/>
        <end position="292"/>
    </location>
</feature>
<sequence>MPRLDLVPRSAGLLLIALAASSTALDFDICSSFNTASIGRNNSNLQSNGLCRDFCVDDYAYAITQRFSCWCTNFAPAESVELDDGDCNTPCPGYPLEECGGSNAFGYLELNQVAPSGTRGPDEQTSSTTTSESSTPTSYVETNNGQVTTVIVTTSGGAPTDSSNNGGDSTTDDNDGLGTGAIVGIVVGVIGAVLIAAGLVLFWFLRRRKQNRNEDGFQPDPSVNPVPGSASASTGPTMAMTASTPISATGSGTRRNSSFIDPRMDPFKQGLYARNHSHESLNTIRDDHDYSRKIQNPRVLRATNPDPDAE</sequence>
<feature type="chain" id="PRO_5035463635" description="WSC domain-containing protein" evidence="3">
    <location>
        <begin position="25"/>
        <end position="310"/>
    </location>
</feature>
<evidence type="ECO:0000259" key="4">
    <source>
        <dbReference type="PROSITE" id="PS51212"/>
    </source>
</evidence>
<feature type="signal peptide" evidence="3">
    <location>
        <begin position="1"/>
        <end position="24"/>
    </location>
</feature>
<evidence type="ECO:0000313" key="5">
    <source>
        <dbReference type="EMBL" id="KAH7324630.1"/>
    </source>
</evidence>
<reference evidence="5" key="1">
    <citation type="journal article" date="2021" name="Nat. Commun.">
        <title>Genetic determinants of endophytism in the Arabidopsis root mycobiome.</title>
        <authorList>
            <person name="Mesny F."/>
            <person name="Miyauchi S."/>
            <person name="Thiergart T."/>
            <person name="Pickel B."/>
            <person name="Atanasova L."/>
            <person name="Karlsson M."/>
            <person name="Huettel B."/>
            <person name="Barry K.W."/>
            <person name="Haridas S."/>
            <person name="Chen C."/>
            <person name="Bauer D."/>
            <person name="Andreopoulos W."/>
            <person name="Pangilinan J."/>
            <person name="LaButti K."/>
            <person name="Riley R."/>
            <person name="Lipzen A."/>
            <person name="Clum A."/>
            <person name="Drula E."/>
            <person name="Henrissat B."/>
            <person name="Kohler A."/>
            <person name="Grigoriev I.V."/>
            <person name="Martin F.M."/>
            <person name="Hacquard S."/>
        </authorList>
    </citation>
    <scope>NUCLEOTIDE SEQUENCE</scope>
    <source>
        <strain evidence="5">MPI-CAGE-CH-0235</strain>
    </source>
</reference>
<protein>
    <recommendedName>
        <fullName evidence="4">WSC domain-containing protein</fullName>
    </recommendedName>
</protein>
<feature type="compositionally biased region" description="Polar residues" evidence="1">
    <location>
        <begin position="139"/>
        <end position="157"/>
    </location>
</feature>
<feature type="transmembrane region" description="Helical" evidence="2">
    <location>
        <begin position="181"/>
        <end position="205"/>
    </location>
</feature>
<evidence type="ECO:0000256" key="1">
    <source>
        <dbReference type="SAM" id="MobiDB-lite"/>
    </source>
</evidence>
<keyword evidence="2" id="KW-0812">Transmembrane</keyword>
<keyword evidence="6" id="KW-1185">Reference proteome</keyword>
<keyword evidence="3" id="KW-0732">Signal</keyword>
<dbReference type="SMART" id="SM00321">
    <property type="entry name" value="WSC"/>
    <property type="match status" value="1"/>
</dbReference>
<comment type="caution">
    <text evidence="5">The sequence shown here is derived from an EMBL/GenBank/DDBJ whole genome shotgun (WGS) entry which is preliminary data.</text>
</comment>
<feature type="region of interest" description="Disordered" evidence="1">
    <location>
        <begin position="213"/>
        <end position="310"/>
    </location>
</feature>
<dbReference type="InterPro" id="IPR002889">
    <property type="entry name" value="WSC_carb-bd"/>
</dbReference>
<dbReference type="OrthoDB" id="2537459at2759"/>
<feature type="domain" description="WSC" evidence="4">
    <location>
        <begin position="24"/>
        <end position="111"/>
    </location>
</feature>
<dbReference type="EMBL" id="JAGPNK010000003">
    <property type="protein sequence ID" value="KAH7324630.1"/>
    <property type="molecule type" value="Genomic_DNA"/>
</dbReference>
<dbReference type="PANTHER" id="PTHR16861">
    <property type="entry name" value="GLYCOPROTEIN 38"/>
    <property type="match status" value="1"/>
</dbReference>
<gene>
    <name evidence="5" type="ORF">B0I35DRAFT_166199</name>
</gene>
<proteinExistence type="predicted"/>
<feature type="region of interest" description="Disordered" evidence="1">
    <location>
        <begin position="115"/>
        <end position="174"/>
    </location>
</feature>
<dbReference type="PANTHER" id="PTHR16861:SF4">
    <property type="entry name" value="SH3 DOMAIN PROTEIN (AFU_ORTHOLOGUE AFUA_1G13610)"/>
    <property type="match status" value="1"/>
</dbReference>
<dbReference type="Pfam" id="PF01822">
    <property type="entry name" value="WSC"/>
    <property type="match status" value="1"/>
</dbReference>